<sequence length="401" mass="44794">MTTRPTGRFLLTVLAIYTVLRLFTTAVLLWITHSQQDPVIFTDEYPRYFDVATAWDGKWYREIAEQGYPPELPRYEDGTVRQNPWAFYPIFPKTAALLMHLTGQPFEVVAPLLATVIGYAAVLVMALLLHERVGRVGTLAAVTLYAAFPASPTLQVAYTESLAILLLCLVLLLLSKERWLWAAGVAVLTGLARPIALPLGVVALVAVFLRWRARGERPLGAGEVLRMLAALVGCGVSGLIWPALVWRGTGEPDGYTTTMSAWRGGEEISPFQPTLDLLEFLFGDRGTWLLLGGTVLLLVAVLGPWARALGAELRAWLLAYPFYLAAALDPWTSIYRYLLMMFPLFVVFVGAGWRPGDRKGYVQPTWLTGTRLVVLLVLFLGWQVWWTWELFMFVPPRDDPP</sequence>
<dbReference type="Proteomes" id="UP000319516">
    <property type="component" value="Unassembled WGS sequence"/>
</dbReference>
<gene>
    <name evidence="11" type="ORF">FB467_1243</name>
</gene>
<protein>
    <recommendedName>
        <fullName evidence="13">Dolichyl-phosphate-mannose-protein mannosyltransferase</fullName>
    </recommendedName>
</protein>
<dbReference type="RefSeq" id="WP_141784315.1">
    <property type="nucleotide sequence ID" value="NZ_BAAAIK010000004.1"/>
</dbReference>
<keyword evidence="9 10" id="KW-0472">Membrane</keyword>
<keyword evidence="3" id="KW-0337">GPI-anchor biosynthesis</keyword>
<proteinExistence type="predicted"/>
<evidence type="ECO:0000256" key="3">
    <source>
        <dbReference type="ARBA" id="ARBA00022502"/>
    </source>
</evidence>
<comment type="subcellular location">
    <subcellularLocation>
        <location evidence="1">Endoplasmic reticulum membrane</location>
        <topology evidence="1">Multi-pass membrane protein</topology>
    </subcellularLocation>
</comment>
<comment type="pathway">
    <text evidence="2">Glycolipid biosynthesis; glycosylphosphatidylinositol-anchor biosynthesis.</text>
</comment>
<feature type="transmembrane region" description="Helical" evidence="10">
    <location>
        <begin position="365"/>
        <end position="385"/>
    </location>
</feature>
<evidence type="ECO:0000256" key="4">
    <source>
        <dbReference type="ARBA" id="ARBA00022676"/>
    </source>
</evidence>
<keyword evidence="6 10" id="KW-0812">Transmembrane</keyword>
<dbReference type="OrthoDB" id="151635at2"/>
<organism evidence="11 12">
    <name type="scientific">Ornithinicoccus hortensis</name>
    <dbReference type="NCBI Taxonomy" id="82346"/>
    <lineage>
        <taxon>Bacteria</taxon>
        <taxon>Bacillati</taxon>
        <taxon>Actinomycetota</taxon>
        <taxon>Actinomycetes</taxon>
        <taxon>Micrococcales</taxon>
        <taxon>Intrasporangiaceae</taxon>
        <taxon>Ornithinicoccus</taxon>
    </lineage>
</organism>
<keyword evidence="12" id="KW-1185">Reference proteome</keyword>
<dbReference type="InterPro" id="IPR007315">
    <property type="entry name" value="PIG-V/Gpi18"/>
</dbReference>
<dbReference type="UniPathway" id="UPA00196"/>
<evidence type="ECO:0000256" key="1">
    <source>
        <dbReference type="ARBA" id="ARBA00004477"/>
    </source>
</evidence>
<keyword evidence="7" id="KW-0256">Endoplasmic reticulum</keyword>
<feature type="transmembrane region" description="Helical" evidence="10">
    <location>
        <begin position="156"/>
        <end position="175"/>
    </location>
</feature>
<dbReference type="AlphaFoldDB" id="A0A542YPV9"/>
<name>A0A542YPV9_9MICO</name>
<accession>A0A542YPV9</accession>
<evidence type="ECO:0000256" key="10">
    <source>
        <dbReference type="SAM" id="Phobius"/>
    </source>
</evidence>
<reference evidence="11 12" key="1">
    <citation type="submission" date="2019-06" db="EMBL/GenBank/DDBJ databases">
        <title>Sequencing the genomes of 1000 actinobacteria strains.</title>
        <authorList>
            <person name="Klenk H.-P."/>
        </authorList>
    </citation>
    <scope>NUCLEOTIDE SEQUENCE [LARGE SCALE GENOMIC DNA]</scope>
    <source>
        <strain evidence="11 12">DSM 12335</strain>
    </source>
</reference>
<evidence type="ECO:0000256" key="8">
    <source>
        <dbReference type="ARBA" id="ARBA00022989"/>
    </source>
</evidence>
<dbReference type="EMBL" id="VFOP01000001">
    <property type="protein sequence ID" value="TQL50140.1"/>
    <property type="molecule type" value="Genomic_DNA"/>
</dbReference>
<evidence type="ECO:0000313" key="11">
    <source>
        <dbReference type="EMBL" id="TQL50140.1"/>
    </source>
</evidence>
<dbReference type="GO" id="GO:0016020">
    <property type="term" value="C:membrane"/>
    <property type="evidence" value="ECO:0007669"/>
    <property type="project" value="GOC"/>
</dbReference>
<keyword evidence="4" id="KW-0328">Glycosyltransferase</keyword>
<feature type="transmembrane region" description="Helical" evidence="10">
    <location>
        <begin position="334"/>
        <end position="353"/>
    </location>
</feature>
<evidence type="ECO:0000256" key="6">
    <source>
        <dbReference type="ARBA" id="ARBA00022692"/>
    </source>
</evidence>
<evidence type="ECO:0000256" key="5">
    <source>
        <dbReference type="ARBA" id="ARBA00022679"/>
    </source>
</evidence>
<evidence type="ECO:0000256" key="2">
    <source>
        <dbReference type="ARBA" id="ARBA00004687"/>
    </source>
</evidence>
<feature type="transmembrane region" description="Helical" evidence="10">
    <location>
        <begin position="287"/>
        <end position="306"/>
    </location>
</feature>
<dbReference type="GO" id="GO:0006506">
    <property type="term" value="P:GPI anchor biosynthetic process"/>
    <property type="evidence" value="ECO:0007669"/>
    <property type="project" value="UniProtKB-UniPathway"/>
</dbReference>
<comment type="caution">
    <text evidence="11">The sequence shown here is derived from an EMBL/GenBank/DDBJ whole genome shotgun (WGS) entry which is preliminary data.</text>
</comment>
<keyword evidence="8 10" id="KW-1133">Transmembrane helix</keyword>
<dbReference type="GO" id="GO:0031501">
    <property type="term" value="C:mannosyltransferase complex"/>
    <property type="evidence" value="ECO:0007669"/>
    <property type="project" value="TreeGrafter"/>
</dbReference>
<dbReference type="GO" id="GO:0000009">
    <property type="term" value="F:alpha-1,6-mannosyltransferase activity"/>
    <property type="evidence" value="ECO:0007669"/>
    <property type="project" value="InterPro"/>
</dbReference>
<evidence type="ECO:0000256" key="9">
    <source>
        <dbReference type="ARBA" id="ARBA00023136"/>
    </source>
</evidence>
<evidence type="ECO:0000313" key="12">
    <source>
        <dbReference type="Proteomes" id="UP000319516"/>
    </source>
</evidence>
<feature type="transmembrane region" description="Helical" evidence="10">
    <location>
        <begin position="195"/>
        <end position="212"/>
    </location>
</feature>
<dbReference type="PANTHER" id="PTHR12468:SF2">
    <property type="entry name" value="GPI MANNOSYLTRANSFERASE 2"/>
    <property type="match status" value="1"/>
</dbReference>
<evidence type="ECO:0000256" key="7">
    <source>
        <dbReference type="ARBA" id="ARBA00022824"/>
    </source>
</evidence>
<keyword evidence="5" id="KW-0808">Transferase</keyword>
<evidence type="ECO:0008006" key="13">
    <source>
        <dbReference type="Google" id="ProtNLM"/>
    </source>
</evidence>
<dbReference type="PANTHER" id="PTHR12468">
    <property type="entry name" value="GPI MANNOSYLTRANSFERASE 2"/>
    <property type="match status" value="1"/>
</dbReference>
<dbReference type="GO" id="GO:0004376">
    <property type="term" value="F:GPI mannosyltransferase activity"/>
    <property type="evidence" value="ECO:0007669"/>
    <property type="project" value="InterPro"/>
</dbReference>
<feature type="transmembrane region" description="Helical" evidence="10">
    <location>
        <begin position="224"/>
        <end position="244"/>
    </location>
</feature>
<feature type="transmembrane region" description="Helical" evidence="10">
    <location>
        <begin position="108"/>
        <end position="129"/>
    </location>
</feature>
<feature type="transmembrane region" description="Helical" evidence="10">
    <location>
        <begin position="9"/>
        <end position="31"/>
    </location>
</feature>